<dbReference type="InterPro" id="IPR013373">
    <property type="entry name" value="Flagellin/pilin_N_arc"/>
</dbReference>
<keyword evidence="1" id="KW-0472">Membrane</keyword>
<dbReference type="EMBL" id="REFZ01000024">
    <property type="protein sequence ID" value="RQG96705.1"/>
    <property type="molecule type" value="Genomic_DNA"/>
</dbReference>
<dbReference type="Proteomes" id="UP000281431">
    <property type="component" value="Unassembled WGS sequence"/>
</dbReference>
<keyword evidence="1" id="KW-0812">Transmembrane</keyword>
<accession>A0A3N6PG77</accession>
<gene>
    <name evidence="3" type="ORF">EA472_20340</name>
</gene>
<keyword evidence="1" id="KW-1133">Transmembrane helix</keyword>
<evidence type="ECO:0000256" key="1">
    <source>
        <dbReference type="SAM" id="Phobius"/>
    </source>
</evidence>
<dbReference type="NCBIfam" id="TIGR02537">
    <property type="entry name" value="arch_flag_Nterm"/>
    <property type="match status" value="1"/>
</dbReference>
<feature type="domain" description="Archaeal Type IV pilin N-terminal" evidence="2">
    <location>
        <begin position="18"/>
        <end position="92"/>
    </location>
</feature>
<comment type="caution">
    <text evidence="3">The sequence shown here is derived from an EMBL/GenBank/DDBJ whole genome shotgun (WGS) entry which is preliminary data.</text>
</comment>
<organism evidence="3 4">
    <name type="scientific">Natrarchaeobius chitinivorans</name>
    <dbReference type="NCBI Taxonomy" id="1679083"/>
    <lineage>
        <taxon>Archaea</taxon>
        <taxon>Methanobacteriati</taxon>
        <taxon>Methanobacteriota</taxon>
        <taxon>Stenosarchaea group</taxon>
        <taxon>Halobacteria</taxon>
        <taxon>Halobacteriales</taxon>
        <taxon>Natrialbaceae</taxon>
        <taxon>Natrarchaeobius</taxon>
    </lineage>
</organism>
<dbReference type="OrthoDB" id="201989at2157"/>
<dbReference type="Pfam" id="PF07790">
    <property type="entry name" value="Pilin_N"/>
    <property type="match status" value="1"/>
</dbReference>
<evidence type="ECO:0000259" key="2">
    <source>
        <dbReference type="Pfam" id="PF07790"/>
    </source>
</evidence>
<evidence type="ECO:0000313" key="3">
    <source>
        <dbReference type="EMBL" id="RQG96705.1"/>
    </source>
</evidence>
<proteinExistence type="predicted"/>
<protein>
    <submittedName>
        <fullName evidence="3">Type IV pilin</fullName>
    </submittedName>
</protein>
<reference evidence="3 4" key="1">
    <citation type="submission" date="2018-10" db="EMBL/GenBank/DDBJ databases">
        <title>Natrarchaeobius chitinivorans gen. nov., sp. nov., and Natrarchaeobius haloalkaliphilus sp. nov., alkaliphilic, chitin-utilizing haloarchaea from hypersaline alkaline lakes.</title>
        <authorList>
            <person name="Sorokin D.Y."/>
            <person name="Elcheninov A.G."/>
            <person name="Kostrikina N.A."/>
            <person name="Bale N.J."/>
            <person name="Sinninghe Damste J.S."/>
            <person name="Khijniak T.V."/>
            <person name="Kublanov I.V."/>
            <person name="Toshchakov S.V."/>
        </authorList>
    </citation>
    <scope>NUCLEOTIDE SEQUENCE [LARGE SCALE GENOMIC DNA]</scope>
    <source>
        <strain evidence="3 4">AArcht7</strain>
    </source>
</reference>
<dbReference type="AlphaFoldDB" id="A0A3N6PG77"/>
<sequence>MSAGFGRRRTGVGCDEERGVSPLVGVLALVAITVCLAAVVAIGAAGWSIGSAGPTAAFELSASSETNVVSIDHVAGDAIDVRELSLAVEIDGEPLSEQPPVPFVGAEGFEGTPSGPFNERADPEWRSGERASFVVATNNEPDLESGESIAVRLAVDGSHVATLESTVE</sequence>
<keyword evidence="4" id="KW-1185">Reference proteome</keyword>
<name>A0A3N6PG77_NATCH</name>
<feature type="transmembrane region" description="Helical" evidence="1">
    <location>
        <begin position="20"/>
        <end position="47"/>
    </location>
</feature>
<dbReference type="InterPro" id="IPR012859">
    <property type="entry name" value="Pilin_N_archaeal"/>
</dbReference>
<evidence type="ECO:0000313" key="4">
    <source>
        <dbReference type="Proteomes" id="UP000281431"/>
    </source>
</evidence>